<keyword evidence="3" id="KW-1185">Reference proteome</keyword>
<feature type="transmembrane region" description="Helical" evidence="1">
    <location>
        <begin position="121"/>
        <end position="141"/>
    </location>
</feature>
<name>A0A4U5N4S0_STECR</name>
<evidence type="ECO:0000313" key="2">
    <source>
        <dbReference type="EMBL" id="TKR77509.1"/>
    </source>
</evidence>
<dbReference type="Proteomes" id="UP000298663">
    <property type="component" value="Unassembled WGS sequence"/>
</dbReference>
<reference evidence="2 3" key="1">
    <citation type="journal article" date="2015" name="Genome Biol.">
        <title>Comparative genomics of Steinernema reveals deeply conserved gene regulatory networks.</title>
        <authorList>
            <person name="Dillman A.R."/>
            <person name="Macchietto M."/>
            <person name="Porter C.F."/>
            <person name="Rogers A."/>
            <person name="Williams B."/>
            <person name="Antoshechkin I."/>
            <person name="Lee M.M."/>
            <person name="Goodwin Z."/>
            <person name="Lu X."/>
            <person name="Lewis E.E."/>
            <person name="Goodrich-Blair H."/>
            <person name="Stock S.P."/>
            <person name="Adams B.J."/>
            <person name="Sternberg P.W."/>
            <person name="Mortazavi A."/>
        </authorList>
    </citation>
    <scope>NUCLEOTIDE SEQUENCE [LARGE SCALE GENOMIC DNA]</scope>
    <source>
        <strain evidence="2 3">ALL</strain>
    </source>
</reference>
<sequence length="150" mass="16716">MPAGRRYGHGHGHLYRDYGAAPPIPQPNKPIVHTFETEFMCSSRCVRPCKRHNFETLMTRWVCPTTTSAASPAGTNQNPQADYNWLDDGMGAYDSLDSLEGISSSFGGAADRGQQFRISQYFIVLFVGLVLLLLVLIIIVARKCRKRVLV</sequence>
<organism evidence="2 3">
    <name type="scientific">Steinernema carpocapsae</name>
    <name type="common">Entomopathogenic nematode</name>
    <dbReference type="NCBI Taxonomy" id="34508"/>
    <lineage>
        <taxon>Eukaryota</taxon>
        <taxon>Metazoa</taxon>
        <taxon>Ecdysozoa</taxon>
        <taxon>Nematoda</taxon>
        <taxon>Chromadorea</taxon>
        <taxon>Rhabditida</taxon>
        <taxon>Tylenchina</taxon>
        <taxon>Panagrolaimomorpha</taxon>
        <taxon>Strongyloidoidea</taxon>
        <taxon>Steinernematidae</taxon>
        <taxon>Steinernema</taxon>
    </lineage>
</organism>
<reference evidence="2 3" key="2">
    <citation type="journal article" date="2019" name="G3 (Bethesda)">
        <title>Hybrid Assembly of the Genome of the Entomopathogenic Nematode Steinernema carpocapsae Identifies the X-Chromosome.</title>
        <authorList>
            <person name="Serra L."/>
            <person name="Macchietto M."/>
            <person name="Macias-Munoz A."/>
            <person name="McGill C.J."/>
            <person name="Rodriguez I.M."/>
            <person name="Rodriguez B."/>
            <person name="Murad R."/>
            <person name="Mortazavi A."/>
        </authorList>
    </citation>
    <scope>NUCLEOTIDE SEQUENCE [LARGE SCALE GENOMIC DNA]</scope>
    <source>
        <strain evidence="2 3">ALL</strain>
    </source>
</reference>
<protein>
    <submittedName>
        <fullName evidence="2">Uncharacterized protein</fullName>
    </submittedName>
</protein>
<keyword evidence="1" id="KW-0472">Membrane</keyword>
<gene>
    <name evidence="2" type="ORF">L596_018468</name>
</gene>
<dbReference type="EMBL" id="AZBU02000005">
    <property type="protein sequence ID" value="TKR77509.1"/>
    <property type="molecule type" value="Genomic_DNA"/>
</dbReference>
<evidence type="ECO:0000256" key="1">
    <source>
        <dbReference type="SAM" id="Phobius"/>
    </source>
</evidence>
<dbReference type="OrthoDB" id="10416479at2759"/>
<dbReference type="AlphaFoldDB" id="A0A4U5N4S0"/>
<evidence type="ECO:0000313" key="3">
    <source>
        <dbReference type="Proteomes" id="UP000298663"/>
    </source>
</evidence>
<proteinExistence type="predicted"/>
<keyword evidence="1" id="KW-1133">Transmembrane helix</keyword>
<keyword evidence="1" id="KW-0812">Transmembrane</keyword>
<comment type="caution">
    <text evidence="2">The sequence shown here is derived from an EMBL/GenBank/DDBJ whole genome shotgun (WGS) entry which is preliminary data.</text>
</comment>
<accession>A0A4U5N4S0</accession>